<evidence type="ECO:0000256" key="1">
    <source>
        <dbReference type="ARBA" id="ARBA00008857"/>
    </source>
</evidence>
<dbReference type="Gene3D" id="1.10.443.10">
    <property type="entry name" value="Intergrase catalytic core"/>
    <property type="match status" value="1"/>
</dbReference>
<dbReference type="Pfam" id="PF14659">
    <property type="entry name" value="Phage_int_SAM_3"/>
    <property type="match status" value="1"/>
</dbReference>
<dbReference type="Pfam" id="PF00589">
    <property type="entry name" value="Phage_integrase"/>
    <property type="match status" value="1"/>
</dbReference>
<keyword evidence="2" id="KW-0229">DNA integration</keyword>
<reference evidence="8 9" key="1">
    <citation type="journal article" date="2009" name="Stand. Genomic Sci.">
        <title>Complete genome sequence of Jonesia denitrificans type strain (Prevot 55134).</title>
        <authorList>
            <person name="Pukall R."/>
            <person name="Gehrich-Schroter G."/>
            <person name="Lapidus A."/>
            <person name="Nolan M."/>
            <person name="Glavina Del Rio T."/>
            <person name="Lucas S."/>
            <person name="Chen F."/>
            <person name="Tice H."/>
            <person name="Pitluck S."/>
            <person name="Cheng J.F."/>
            <person name="Copeland A."/>
            <person name="Saunders E."/>
            <person name="Brettin T."/>
            <person name="Detter J.C."/>
            <person name="Bruce D."/>
            <person name="Goodwin L."/>
            <person name="Pati A."/>
            <person name="Ivanova N."/>
            <person name="Mavromatis K."/>
            <person name="Ovchinnikova G."/>
            <person name="Chen A."/>
            <person name="Palaniappan K."/>
            <person name="Land M."/>
            <person name="Hauser L."/>
            <person name="Chang Y.J."/>
            <person name="Jeffries C.D."/>
            <person name="Chain P."/>
            <person name="Goker M."/>
            <person name="Bristow J."/>
            <person name="Eisen J.A."/>
            <person name="Markowitz V."/>
            <person name="Hugenholtz P."/>
            <person name="Kyrpides N.C."/>
            <person name="Klenk H.P."/>
            <person name="Han C."/>
        </authorList>
    </citation>
    <scope>NUCLEOTIDE SEQUENCE [LARGE SCALE GENOMIC DNA]</scope>
    <source>
        <strain evidence="9">ATCC 14870 / DSM 20603 / BCRC 15368 / CIP 55.134 / JCM 11481 / NBRC 15587 / NCTC 10816 / Prevot 55134</strain>
    </source>
</reference>
<organism evidence="8 9">
    <name type="scientific">Jonesia denitrificans (strain ATCC 14870 / DSM 20603 / BCRC 15368 / CIP 55.134 / JCM 11481 / NBRC 15587 / NCTC 10816 / Prevot 55134)</name>
    <name type="common">Listeria denitrificans</name>
    <dbReference type="NCBI Taxonomy" id="471856"/>
    <lineage>
        <taxon>Bacteria</taxon>
        <taxon>Bacillati</taxon>
        <taxon>Actinomycetota</taxon>
        <taxon>Actinomycetes</taxon>
        <taxon>Micrococcales</taxon>
        <taxon>Jonesiaceae</taxon>
        <taxon>Jonesia</taxon>
    </lineage>
</organism>
<dbReference type="EMBL" id="CP001706">
    <property type="protein sequence ID" value="ACV09763.1"/>
    <property type="molecule type" value="Genomic_DNA"/>
</dbReference>
<accession>C7R139</accession>
<dbReference type="InterPro" id="IPR004107">
    <property type="entry name" value="Integrase_SAM-like_N"/>
</dbReference>
<evidence type="ECO:0000259" key="6">
    <source>
        <dbReference type="PROSITE" id="PS51898"/>
    </source>
</evidence>
<dbReference type="PANTHER" id="PTHR30629">
    <property type="entry name" value="PROPHAGE INTEGRASE"/>
    <property type="match status" value="1"/>
</dbReference>
<dbReference type="InterPro" id="IPR010998">
    <property type="entry name" value="Integrase_recombinase_N"/>
</dbReference>
<proteinExistence type="inferred from homology"/>
<dbReference type="OrthoDB" id="1822491at2"/>
<dbReference type="HOGENOM" id="CLU_027562_17_1_11"/>
<comment type="similarity">
    <text evidence="1">Belongs to the 'phage' integrase family.</text>
</comment>
<dbReference type="Proteomes" id="UP000000628">
    <property type="component" value="Chromosome"/>
</dbReference>
<keyword evidence="9" id="KW-1185">Reference proteome</keyword>
<feature type="domain" description="Core-binding (CB)" evidence="7">
    <location>
        <begin position="71"/>
        <end position="153"/>
    </location>
</feature>
<dbReference type="Gene3D" id="1.10.150.130">
    <property type="match status" value="1"/>
</dbReference>
<evidence type="ECO:0000313" key="8">
    <source>
        <dbReference type="EMBL" id="ACV09763.1"/>
    </source>
</evidence>
<evidence type="ECO:0000256" key="5">
    <source>
        <dbReference type="PROSITE-ProRule" id="PRU01248"/>
    </source>
</evidence>
<dbReference type="KEGG" id="jde:Jden_2126"/>
<dbReference type="AlphaFoldDB" id="C7R139"/>
<evidence type="ECO:0000256" key="2">
    <source>
        <dbReference type="ARBA" id="ARBA00022908"/>
    </source>
</evidence>
<dbReference type="InterPro" id="IPR002104">
    <property type="entry name" value="Integrase_catalytic"/>
</dbReference>
<dbReference type="eggNOG" id="COG0582">
    <property type="taxonomic scope" value="Bacteria"/>
</dbReference>
<name>C7R139_JONDD</name>
<dbReference type="InterPro" id="IPR044068">
    <property type="entry name" value="CB"/>
</dbReference>
<dbReference type="InterPro" id="IPR011010">
    <property type="entry name" value="DNA_brk_join_enz"/>
</dbReference>
<keyword evidence="3 5" id="KW-0238">DNA-binding</keyword>
<dbReference type="PROSITE" id="PS51898">
    <property type="entry name" value="TYR_RECOMBINASE"/>
    <property type="match status" value="1"/>
</dbReference>
<evidence type="ECO:0000313" key="9">
    <source>
        <dbReference type="Proteomes" id="UP000000628"/>
    </source>
</evidence>
<dbReference type="GO" id="GO:0003677">
    <property type="term" value="F:DNA binding"/>
    <property type="evidence" value="ECO:0007669"/>
    <property type="project" value="UniProtKB-UniRule"/>
</dbReference>
<dbReference type="RefSeq" id="WP_015772391.1">
    <property type="nucleotide sequence ID" value="NC_013174.1"/>
</dbReference>
<dbReference type="SUPFAM" id="SSF56349">
    <property type="entry name" value="DNA breaking-rejoining enzymes"/>
    <property type="match status" value="1"/>
</dbReference>
<dbReference type="STRING" id="471856.Jden_2126"/>
<protein>
    <submittedName>
        <fullName evidence="8">Integrase family protein</fullName>
    </submittedName>
</protein>
<evidence type="ECO:0000256" key="4">
    <source>
        <dbReference type="ARBA" id="ARBA00023172"/>
    </source>
</evidence>
<sequence length="395" mass="43551">MATRPKGAGSLYYSADGRWRGTIEAGWTATGTRRRITVSAKTKAEAQRKMRDREREIARNGIPTEGSRRATTVKAWAEEWLPLQERTLRPQSYASTRSAVTKWIIPTIGHVKLATLNPGHIRSVHNAVRDAGLKPSSAVRTHAVLMALLNDALTEGGHTVPDAPLKVSGPKAGKSTRDAIPLEHALIVLQAALARPDASRWVAALLQALRPAEARGLTWAHIDFDADTIDISWQLKPVPYKTPRDRTSGFRVPDDYEATHLVDSYHLVRPKTDSGQRIIPMVPWMKAALLAWREAQGGSPYDLVWCRADGRPLTDKQDVAAWRTLCETAGVPAYDLYEARHTAATLLRKAGVDDETIIAIMGHATILSTKAYLHSDTERAREALQKVAQALQLEA</sequence>
<dbReference type="PANTHER" id="PTHR30629:SF2">
    <property type="entry name" value="PROPHAGE INTEGRASE INTS-RELATED"/>
    <property type="match status" value="1"/>
</dbReference>
<dbReference type="InterPro" id="IPR050808">
    <property type="entry name" value="Phage_Integrase"/>
</dbReference>
<gene>
    <name evidence="8" type="ordered locus">Jden_2126</name>
</gene>
<evidence type="ECO:0000256" key="3">
    <source>
        <dbReference type="ARBA" id="ARBA00023125"/>
    </source>
</evidence>
<feature type="domain" description="Tyr recombinase" evidence="6">
    <location>
        <begin position="175"/>
        <end position="385"/>
    </location>
</feature>
<keyword evidence="4" id="KW-0233">DNA recombination</keyword>
<dbReference type="GO" id="GO:0015074">
    <property type="term" value="P:DNA integration"/>
    <property type="evidence" value="ECO:0007669"/>
    <property type="project" value="UniProtKB-KW"/>
</dbReference>
<dbReference type="InterPro" id="IPR013762">
    <property type="entry name" value="Integrase-like_cat_sf"/>
</dbReference>
<dbReference type="GO" id="GO:0006310">
    <property type="term" value="P:DNA recombination"/>
    <property type="evidence" value="ECO:0007669"/>
    <property type="project" value="UniProtKB-KW"/>
</dbReference>
<evidence type="ECO:0000259" key="7">
    <source>
        <dbReference type="PROSITE" id="PS51900"/>
    </source>
</evidence>
<dbReference type="CDD" id="cd01189">
    <property type="entry name" value="INT_ICEBs1_C_like"/>
    <property type="match status" value="1"/>
</dbReference>
<dbReference type="PROSITE" id="PS51900">
    <property type="entry name" value="CB"/>
    <property type="match status" value="1"/>
</dbReference>